<keyword evidence="2 5" id="KW-0479">Metal-binding</keyword>
<dbReference type="EC" id="5.1.1.-" evidence="5"/>
<dbReference type="InterPro" id="IPR013341">
    <property type="entry name" value="Mandelate_racemase_N_dom"/>
</dbReference>
<comment type="caution">
    <text evidence="7">The sequence shown here is derived from an EMBL/GenBank/DDBJ whole genome shotgun (WGS) entry which is preliminary data.</text>
</comment>
<name>A0ABV9LY27_9ALTE</name>
<dbReference type="RefSeq" id="WP_382408589.1">
    <property type="nucleotide sequence ID" value="NZ_JBHSGU010000005.1"/>
</dbReference>
<dbReference type="SFLD" id="SFLDS00001">
    <property type="entry name" value="Enolase"/>
    <property type="match status" value="1"/>
</dbReference>
<dbReference type="SUPFAM" id="SSF54826">
    <property type="entry name" value="Enolase N-terminal domain-like"/>
    <property type="match status" value="1"/>
</dbReference>
<evidence type="ECO:0000259" key="6">
    <source>
        <dbReference type="SMART" id="SM00922"/>
    </source>
</evidence>
<reference evidence="8" key="1">
    <citation type="journal article" date="2019" name="Int. J. Syst. Evol. Microbiol.">
        <title>The Global Catalogue of Microorganisms (GCM) 10K type strain sequencing project: providing services to taxonomists for standard genome sequencing and annotation.</title>
        <authorList>
            <consortium name="The Broad Institute Genomics Platform"/>
            <consortium name="The Broad Institute Genome Sequencing Center for Infectious Disease"/>
            <person name="Wu L."/>
            <person name="Ma J."/>
        </authorList>
    </citation>
    <scope>NUCLEOTIDE SEQUENCE [LARGE SCALE GENOMIC DNA]</scope>
    <source>
        <strain evidence="8">KACC 12507</strain>
    </source>
</reference>
<dbReference type="Gene3D" id="3.20.20.120">
    <property type="entry name" value="Enolase-like C-terminal domain"/>
    <property type="match status" value="1"/>
</dbReference>
<comment type="cofactor">
    <cofactor evidence="5">
        <name>Mg(2+)</name>
        <dbReference type="ChEBI" id="CHEBI:18420"/>
    </cofactor>
    <text evidence="5">Binds 1 Mg(2+) ion per subunit.</text>
</comment>
<evidence type="ECO:0000313" key="7">
    <source>
        <dbReference type="EMBL" id="MFC4700760.1"/>
    </source>
</evidence>
<sequence length="436" mass="47294">MLIKSIELFSLKVPLHTPFKTAVREVSHIHDIVVVLTSEDGQLGYGSAPSTPQITGDDHESIAKAINEVLSPLLLNQSITYISSLLRQVHQAKDAGSNAKAAVDIALFDLYAKYCDAPLYKILADEAFFGTGVDQYKQNKQGKSAQNAASDHLASSTYPVLETDYTISVNDTEQMCEDIAKAIARGYRCLKIKIGSQPAEDVKRLRAIYEYVESLNAEARTNAEANLHLNDCARAITLRLDVNQGWDCQTTIDIMGELEANNIHFELVEQPVKANDTQGLIKIKQSIKTPVMADESAFDLAQVKSLIKANAVDIINIKLMKAGGLLPAIEIARYCKNHQVPCMIGCMLEGSIGVAAAAHLGFAFSDTIKFVDLDGPTLGQYDPIAQSSMSQTTVFDDAVITLNQSAGLGINIQGNCTGLTRWPLSSSSKLAQETSN</sequence>
<gene>
    <name evidence="7" type="ORF">ACFO4O_11365</name>
</gene>
<proteinExistence type="inferred from homology"/>
<evidence type="ECO:0000313" key="8">
    <source>
        <dbReference type="Proteomes" id="UP001595897"/>
    </source>
</evidence>
<evidence type="ECO:0000256" key="4">
    <source>
        <dbReference type="ARBA" id="ARBA00023235"/>
    </source>
</evidence>
<keyword evidence="8" id="KW-1185">Reference proteome</keyword>
<dbReference type="Gene3D" id="3.30.390.10">
    <property type="entry name" value="Enolase-like, N-terminal domain"/>
    <property type="match status" value="1"/>
</dbReference>
<dbReference type="SUPFAM" id="SSF51604">
    <property type="entry name" value="Enolase C-terminal domain-like"/>
    <property type="match status" value="1"/>
</dbReference>
<dbReference type="Pfam" id="PF02746">
    <property type="entry name" value="MR_MLE_N"/>
    <property type="match status" value="1"/>
</dbReference>
<dbReference type="InterPro" id="IPR029017">
    <property type="entry name" value="Enolase-like_N"/>
</dbReference>
<keyword evidence="3 5" id="KW-0460">Magnesium</keyword>
<dbReference type="PANTHER" id="PTHR48073">
    <property type="entry name" value="O-SUCCINYLBENZOATE SYNTHASE-RELATED"/>
    <property type="match status" value="1"/>
</dbReference>
<feature type="domain" description="Mandelate racemase/muconate lactonizing enzyme C-terminal" evidence="6">
    <location>
        <begin position="172"/>
        <end position="290"/>
    </location>
</feature>
<protein>
    <recommendedName>
        <fullName evidence="5">Dipeptide epimerase</fullName>
        <ecNumber evidence="5">5.1.1.-</ecNumber>
    </recommendedName>
</protein>
<organism evidence="7 8">
    <name type="scientific">Glaciecola siphonariae</name>
    <dbReference type="NCBI Taxonomy" id="521012"/>
    <lineage>
        <taxon>Bacteria</taxon>
        <taxon>Pseudomonadati</taxon>
        <taxon>Pseudomonadota</taxon>
        <taxon>Gammaproteobacteria</taxon>
        <taxon>Alteromonadales</taxon>
        <taxon>Alteromonadaceae</taxon>
        <taxon>Glaciecola</taxon>
    </lineage>
</organism>
<dbReference type="InterPro" id="IPR013342">
    <property type="entry name" value="Mandelate_racemase_C"/>
</dbReference>
<dbReference type="CDD" id="cd03319">
    <property type="entry name" value="L-Ala-DL-Glu_epimerase"/>
    <property type="match status" value="1"/>
</dbReference>
<evidence type="ECO:0000256" key="3">
    <source>
        <dbReference type="ARBA" id="ARBA00022842"/>
    </source>
</evidence>
<dbReference type="InterPro" id="IPR029065">
    <property type="entry name" value="Enolase_C-like"/>
</dbReference>
<evidence type="ECO:0000256" key="5">
    <source>
        <dbReference type="RuleBase" id="RU366006"/>
    </source>
</evidence>
<dbReference type="InterPro" id="IPR036849">
    <property type="entry name" value="Enolase-like_C_sf"/>
</dbReference>
<dbReference type="SMART" id="SM00922">
    <property type="entry name" value="MR_MLE"/>
    <property type="match status" value="1"/>
</dbReference>
<comment type="similarity">
    <text evidence="1 5">Belongs to the mandelate racemase/muconate lactonizing enzyme family.</text>
</comment>
<evidence type="ECO:0000256" key="2">
    <source>
        <dbReference type="ARBA" id="ARBA00022723"/>
    </source>
</evidence>
<keyword evidence="4 5" id="KW-0413">Isomerase</keyword>
<dbReference type="EMBL" id="JBHSGU010000005">
    <property type="protein sequence ID" value="MFC4700760.1"/>
    <property type="molecule type" value="Genomic_DNA"/>
</dbReference>
<dbReference type="PANTHER" id="PTHR48073:SF2">
    <property type="entry name" value="O-SUCCINYLBENZOATE SYNTHASE"/>
    <property type="match status" value="1"/>
</dbReference>
<evidence type="ECO:0000256" key="1">
    <source>
        <dbReference type="ARBA" id="ARBA00008031"/>
    </source>
</evidence>
<dbReference type="Proteomes" id="UP001595897">
    <property type="component" value="Unassembled WGS sequence"/>
</dbReference>
<accession>A0ABV9LY27</accession>
<dbReference type="Pfam" id="PF13378">
    <property type="entry name" value="MR_MLE_C"/>
    <property type="match status" value="1"/>
</dbReference>
<dbReference type="InterPro" id="IPR034603">
    <property type="entry name" value="Dipeptide_epimerase"/>
</dbReference>